<dbReference type="PANTHER" id="PTHR31060">
    <property type="entry name" value="OSJNBA0011J08.25 PROTEIN-RELATED"/>
    <property type="match status" value="1"/>
</dbReference>
<dbReference type="EMBL" id="JAJJMA010236234">
    <property type="protein sequence ID" value="MCL7042511.1"/>
    <property type="molecule type" value="Genomic_DNA"/>
</dbReference>
<protein>
    <recommendedName>
        <fullName evidence="4">At3g05675-like ankyrin-like domain-containing protein</fullName>
    </recommendedName>
</protein>
<reference evidence="5" key="1">
    <citation type="submission" date="2022-03" db="EMBL/GenBank/DDBJ databases">
        <title>A functionally conserved STORR gene fusion in Papaver species that diverged 16.8 million years ago.</title>
        <authorList>
            <person name="Catania T."/>
        </authorList>
    </citation>
    <scope>NUCLEOTIDE SEQUENCE</scope>
    <source>
        <strain evidence="5">S-191538</strain>
    </source>
</reference>
<dbReference type="InterPro" id="IPR058039">
    <property type="entry name" value="At3g05675-like_ankyrin"/>
</dbReference>
<accession>A0AA42AX65</accession>
<dbReference type="InterPro" id="IPR038920">
    <property type="entry name" value="At3g05675-like"/>
</dbReference>
<feature type="domain" description="At3g05675-like ankyrin-like" evidence="4">
    <location>
        <begin position="83"/>
        <end position="308"/>
    </location>
</feature>
<evidence type="ECO:0000259" key="4">
    <source>
        <dbReference type="Pfam" id="PF25553"/>
    </source>
</evidence>
<proteinExistence type="predicted"/>
<evidence type="ECO:0000313" key="5">
    <source>
        <dbReference type="EMBL" id="MCL7042511.1"/>
    </source>
</evidence>
<dbReference type="Proteomes" id="UP001177140">
    <property type="component" value="Unassembled WGS sequence"/>
</dbReference>
<keyword evidence="3" id="KW-0833">Ubl conjugation pathway</keyword>
<evidence type="ECO:0000313" key="6">
    <source>
        <dbReference type="Proteomes" id="UP001177140"/>
    </source>
</evidence>
<dbReference type="Pfam" id="PF25553">
    <property type="entry name" value="BTB-POZ_ANK-like"/>
    <property type="match status" value="1"/>
</dbReference>
<organism evidence="5 6">
    <name type="scientific">Papaver nudicaule</name>
    <name type="common">Iceland poppy</name>
    <dbReference type="NCBI Taxonomy" id="74823"/>
    <lineage>
        <taxon>Eukaryota</taxon>
        <taxon>Viridiplantae</taxon>
        <taxon>Streptophyta</taxon>
        <taxon>Embryophyta</taxon>
        <taxon>Tracheophyta</taxon>
        <taxon>Spermatophyta</taxon>
        <taxon>Magnoliopsida</taxon>
        <taxon>Ranunculales</taxon>
        <taxon>Papaveraceae</taxon>
        <taxon>Papaveroideae</taxon>
        <taxon>Papaver</taxon>
    </lineage>
</organism>
<name>A0AA42AX65_PAPNU</name>
<evidence type="ECO:0000256" key="1">
    <source>
        <dbReference type="ARBA" id="ARBA00002668"/>
    </source>
</evidence>
<comment type="caution">
    <text evidence="5">The sequence shown here is derived from an EMBL/GenBank/DDBJ whole genome shotgun (WGS) entry which is preliminary data.</text>
</comment>
<comment type="function">
    <text evidence="1">May act as a substrate-specific adapter of an E3 ubiquitin-protein ligase complex (CUL3-RBX1-BTB) which mediates the ubiquitination and subsequent proteasomal degradation of target proteins.</text>
</comment>
<keyword evidence="6" id="KW-1185">Reference proteome</keyword>
<sequence>MDSVIVIASLVHPFLAYPDPWAVGALGFQYQLLSVLELLCFQACLHSCLKFLGAVQWVVPSVVSWAVQRVVALSYPSIDTLFQIMEVVLKTDGNEGRSEGKSLVWKLLRANESLLSDANYARTFSKIVLSSCQRCLSSLLDLFKTAENYYYIVDEQISVEADNLLWLLDILVDRRAAEEFASLWANQQKLANMHSKTKTPSRHLVSCVTTRLFVGIGNGEILLAKDTRQLLLQTWFQPLVDDFSRLRELSSFDPEVVEENIERLILDLTPENQRSLLLAWYECFLKKGDKCPDLRKAFQGWCRRTFSKAPSHLSLLFK</sequence>
<dbReference type="AlphaFoldDB" id="A0AA42AX65"/>
<gene>
    <name evidence="5" type="ORF">MKW94_010631</name>
</gene>
<evidence type="ECO:0000256" key="3">
    <source>
        <dbReference type="ARBA" id="ARBA00022786"/>
    </source>
</evidence>
<comment type="pathway">
    <text evidence="2">Protein modification; protein ubiquitination.</text>
</comment>
<evidence type="ECO:0000256" key="2">
    <source>
        <dbReference type="ARBA" id="ARBA00004906"/>
    </source>
</evidence>
<dbReference type="PANTHER" id="PTHR31060:SF5">
    <property type="entry name" value="PRLI-INTERACTING FACTOR G, PUTATIVE, EXPRESSED-RELATED"/>
    <property type="match status" value="1"/>
</dbReference>